<comment type="caution">
    <text evidence="2">The sequence shown here is derived from an EMBL/GenBank/DDBJ whole genome shotgun (WGS) entry which is preliminary data.</text>
</comment>
<dbReference type="Proteomes" id="UP001355056">
    <property type="component" value="Unassembled WGS sequence"/>
</dbReference>
<keyword evidence="3" id="KW-1185">Reference proteome</keyword>
<proteinExistence type="predicted"/>
<accession>A0ABU7YX50</accession>
<evidence type="ECO:0000256" key="1">
    <source>
        <dbReference type="SAM" id="Phobius"/>
    </source>
</evidence>
<gene>
    <name evidence="2" type="ORF">SNE34_05755</name>
</gene>
<feature type="transmembrane region" description="Helical" evidence="1">
    <location>
        <begin position="12"/>
        <end position="35"/>
    </location>
</feature>
<sequence>MNASVVKRPGWFWGVAVLALLWNLFGLAMFTLQYTMTPEQLAQLPEAQRRLQEGFPAWLWALYGVAVVAGTLGSILLLMGRRLALPVFWVSLVAVVVQFGYCLFPGRMIEVLGPAQALPMPIVVIAVAALLVWFARRAVARGWLA</sequence>
<keyword evidence="1" id="KW-0812">Transmembrane</keyword>
<name>A0ABU7YX50_9GAMM</name>
<evidence type="ECO:0000313" key="2">
    <source>
        <dbReference type="EMBL" id="MEG3183510.1"/>
    </source>
</evidence>
<feature type="transmembrane region" description="Helical" evidence="1">
    <location>
        <begin position="85"/>
        <end position="106"/>
    </location>
</feature>
<reference evidence="2 3" key="1">
    <citation type="journal article" date="2016" name="Int. J. Syst. Evol. Microbiol.">
        <title>Lysobacter erysipheiresistens sp. nov., an antagonist of powdery mildew, isolated from tobacco-cultivated soil.</title>
        <authorList>
            <person name="Xie B."/>
            <person name="Li T."/>
            <person name="Lin X."/>
            <person name="Wang C.J."/>
            <person name="Chen Y.J."/>
            <person name="Liu W.J."/>
            <person name="Zhao Z.W."/>
        </authorList>
    </citation>
    <scope>NUCLEOTIDE SEQUENCE [LARGE SCALE GENOMIC DNA]</scope>
    <source>
        <strain evidence="2 3">RS-LYSO-3</strain>
    </source>
</reference>
<protein>
    <recommendedName>
        <fullName evidence="4">Sugar transporter</fullName>
    </recommendedName>
</protein>
<organism evidence="2 3">
    <name type="scientific">Novilysobacter erysipheiresistens</name>
    <dbReference type="NCBI Taxonomy" id="1749332"/>
    <lineage>
        <taxon>Bacteria</taxon>
        <taxon>Pseudomonadati</taxon>
        <taxon>Pseudomonadota</taxon>
        <taxon>Gammaproteobacteria</taxon>
        <taxon>Lysobacterales</taxon>
        <taxon>Lysobacteraceae</taxon>
        <taxon>Novilysobacter</taxon>
    </lineage>
</organism>
<feature type="transmembrane region" description="Helical" evidence="1">
    <location>
        <begin position="55"/>
        <end position="78"/>
    </location>
</feature>
<evidence type="ECO:0000313" key="3">
    <source>
        <dbReference type="Proteomes" id="UP001355056"/>
    </source>
</evidence>
<dbReference type="EMBL" id="JAXGFP010000002">
    <property type="protein sequence ID" value="MEG3183510.1"/>
    <property type="molecule type" value="Genomic_DNA"/>
</dbReference>
<feature type="transmembrane region" description="Helical" evidence="1">
    <location>
        <begin position="118"/>
        <end position="135"/>
    </location>
</feature>
<keyword evidence="1" id="KW-0472">Membrane</keyword>
<evidence type="ECO:0008006" key="4">
    <source>
        <dbReference type="Google" id="ProtNLM"/>
    </source>
</evidence>
<dbReference type="RefSeq" id="WP_332615527.1">
    <property type="nucleotide sequence ID" value="NZ_JAXGFP010000002.1"/>
</dbReference>
<keyword evidence="1" id="KW-1133">Transmembrane helix</keyword>